<evidence type="ECO:0000256" key="2">
    <source>
        <dbReference type="ARBA" id="ARBA00022737"/>
    </source>
</evidence>
<feature type="signal peptide" evidence="5">
    <location>
        <begin position="1"/>
        <end position="28"/>
    </location>
</feature>
<protein>
    <submittedName>
        <fullName evidence="6">FG-GAP repeat protein</fullName>
    </submittedName>
</protein>
<keyword evidence="3" id="KW-0325">Glycoprotein</keyword>
<evidence type="ECO:0000256" key="3">
    <source>
        <dbReference type="ARBA" id="ARBA00023180"/>
    </source>
</evidence>
<dbReference type="SMART" id="SM00191">
    <property type="entry name" value="Int_alpha"/>
    <property type="match status" value="6"/>
</dbReference>
<dbReference type="Gene3D" id="2.130.10.130">
    <property type="entry name" value="Integrin alpha, N-terminal"/>
    <property type="match status" value="3"/>
</dbReference>
<evidence type="ECO:0000313" key="7">
    <source>
        <dbReference type="Proteomes" id="UP001139319"/>
    </source>
</evidence>
<reference evidence="6" key="1">
    <citation type="submission" date="2022-05" db="EMBL/GenBank/DDBJ databases">
        <authorList>
            <person name="Sun H.-N."/>
        </authorList>
    </citation>
    <scope>NUCLEOTIDE SEQUENCE</scope>
    <source>
        <strain evidence="6">HB14</strain>
    </source>
</reference>
<dbReference type="RefSeq" id="WP_253966058.1">
    <property type="nucleotide sequence ID" value="NZ_JAMFTH010000001.1"/>
</dbReference>
<feature type="region of interest" description="Disordered" evidence="4">
    <location>
        <begin position="33"/>
        <end position="56"/>
    </location>
</feature>
<feature type="compositionally biased region" description="Low complexity" evidence="4">
    <location>
        <begin position="321"/>
        <end position="341"/>
    </location>
</feature>
<sequence>MTQSLYPFVKRLGLVPCLLATFALTACGSDDDDDSTASSSSSSSISSSSSTSSASSAPAEAAWPDINIEGAGVKTLRVYWDAVPEAAFYRVYKDPDGSSGFTQLGEDVTAPEIYDNVSVHTQDWAEARYMVEACTSESACTNSNETTAVHAMLDAIGYLKASNTETYDWFGWSLDLSADGKTLAVGATQEDSIATGVNGDQDDNTNFATGAVYVFQLEDSGWAQQAYIKASNTEYPRTIEDDEGEEYEYLITDDRFGYAVSLSNDGNTLAVSALREDSNARGINGEQDNNSASDAGAVYIFERSEGSWAQTAYVKASNTPTEESTSSSSSSSSSAASSSSSQDSNTAGDRFGQSLDLSGDGTTLVVGAIGEDSSATGIDGDQQDNSLSLAGAAYVFIKTDSGWSQQAYVKPSQHSQQDRFGSAVALSASGDRLAVGAIGEDWAAVGVDGETPEENSTAFNSGAVYIFARSAGEWSQQAYLKPAYAHSLSNYPGAGFGNAVSFSDDGNTLAVGASAEGSLATGVNGDPSNFPSEENPVDGSGTGAAYIFEFSGDEWQQKAYIKASNPNIYDRFGQALRLSADGSMLAVGAYREDGGAVGIDGNQDSNDIIDAGAIYIFQRIDNAWQQSHYVKGIAADKPDRLGQAVALSENGDTLATSAYREAGSGTGVDADPSDNDSEAAGAVLLY</sequence>
<evidence type="ECO:0000256" key="1">
    <source>
        <dbReference type="ARBA" id="ARBA00022729"/>
    </source>
</evidence>
<dbReference type="Proteomes" id="UP001139319">
    <property type="component" value="Unassembled WGS sequence"/>
</dbReference>
<feature type="region of interest" description="Disordered" evidence="4">
    <location>
        <begin position="314"/>
        <end position="355"/>
    </location>
</feature>
<feature type="chain" id="PRO_5040811086" evidence="5">
    <location>
        <begin position="29"/>
        <end position="686"/>
    </location>
</feature>
<evidence type="ECO:0000256" key="4">
    <source>
        <dbReference type="SAM" id="MobiDB-lite"/>
    </source>
</evidence>
<comment type="caution">
    <text evidence="6">The sequence shown here is derived from an EMBL/GenBank/DDBJ whole genome shotgun (WGS) entry which is preliminary data.</text>
</comment>
<dbReference type="InterPro" id="IPR013519">
    <property type="entry name" value="Int_alpha_beta-p"/>
</dbReference>
<evidence type="ECO:0000313" key="6">
    <source>
        <dbReference type="EMBL" id="MCP8897758.1"/>
    </source>
</evidence>
<keyword evidence="7" id="KW-1185">Reference proteome</keyword>
<dbReference type="InterPro" id="IPR028994">
    <property type="entry name" value="Integrin_alpha_N"/>
</dbReference>
<dbReference type="SUPFAM" id="SSF50965">
    <property type="entry name" value="Galactose oxidase, central domain"/>
    <property type="match status" value="2"/>
</dbReference>
<dbReference type="InterPro" id="IPR011043">
    <property type="entry name" value="Gal_Oxase/kelch_b-propeller"/>
</dbReference>
<dbReference type="InterPro" id="IPR013517">
    <property type="entry name" value="FG-GAP"/>
</dbReference>
<dbReference type="Pfam" id="PF14312">
    <property type="entry name" value="FG-GAP_2"/>
    <property type="match status" value="4"/>
</dbReference>
<dbReference type="EMBL" id="JAMFTH010000001">
    <property type="protein sequence ID" value="MCP8897758.1"/>
    <property type="molecule type" value="Genomic_DNA"/>
</dbReference>
<feature type="compositionally biased region" description="Low complexity" evidence="4">
    <location>
        <begin position="36"/>
        <end position="56"/>
    </location>
</feature>
<reference evidence="6" key="2">
    <citation type="submission" date="2023-01" db="EMBL/GenBank/DDBJ databases">
        <title>Gilvimarinus xylanilyticus HB14 isolated from Caulerpa lentillifera aquaculture base in Hainan, China.</title>
        <authorList>
            <person name="Zhang Y.-J."/>
        </authorList>
    </citation>
    <scope>NUCLEOTIDE SEQUENCE</scope>
    <source>
        <strain evidence="6">HB14</strain>
    </source>
</reference>
<keyword evidence="2" id="KW-0677">Repeat</keyword>
<gene>
    <name evidence="6" type="ORF">M6D89_00440</name>
</gene>
<dbReference type="PANTHER" id="PTHR36220">
    <property type="entry name" value="UNNAMED PRODUCT"/>
    <property type="match status" value="1"/>
</dbReference>
<name>A0A9X2HYP7_9GAMM</name>
<dbReference type="PANTHER" id="PTHR36220:SF1">
    <property type="entry name" value="GAMMA TUBULIN COMPLEX COMPONENT C-TERMINAL DOMAIN-CONTAINING PROTEIN"/>
    <property type="match status" value="1"/>
</dbReference>
<dbReference type="AlphaFoldDB" id="A0A9X2HYP7"/>
<evidence type="ECO:0000256" key="5">
    <source>
        <dbReference type="SAM" id="SignalP"/>
    </source>
</evidence>
<organism evidence="6 7">
    <name type="scientific">Gilvimarinus xylanilyticus</name>
    <dbReference type="NCBI Taxonomy" id="2944139"/>
    <lineage>
        <taxon>Bacteria</taxon>
        <taxon>Pseudomonadati</taxon>
        <taxon>Pseudomonadota</taxon>
        <taxon>Gammaproteobacteria</taxon>
        <taxon>Cellvibrionales</taxon>
        <taxon>Cellvibrionaceae</taxon>
        <taxon>Gilvimarinus</taxon>
    </lineage>
</organism>
<accession>A0A9X2HYP7</accession>
<keyword evidence="1 5" id="KW-0732">Signal</keyword>
<proteinExistence type="predicted"/>